<evidence type="ECO:0000313" key="1">
    <source>
        <dbReference type="EMBL" id="GCA72847.1"/>
    </source>
</evidence>
<gene>
    <name evidence="1" type="ORF">MiYa_04402</name>
</gene>
<accession>A0A5A5RI56</accession>
<dbReference type="EMBL" id="BHVO01000139">
    <property type="protein sequence ID" value="GCA72847.1"/>
    <property type="molecule type" value="Genomic_DNA"/>
</dbReference>
<evidence type="ECO:0000313" key="2">
    <source>
        <dbReference type="Proteomes" id="UP000323569"/>
    </source>
</evidence>
<name>A0A5A5RI56_MICAE</name>
<reference evidence="1 2" key="1">
    <citation type="submission" date="2018-09" db="EMBL/GenBank/DDBJ databases">
        <title>Evolutionary history of phycoerythrin pigmentation in the water bloom-forming cyanobacterium Microcystis aeruginosa.</title>
        <authorList>
            <person name="Tanabe Y."/>
            <person name="Tanabe Y."/>
            <person name="Yamaguchi H."/>
        </authorList>
    </citation>
    <scope>NUCLEOTIDE SEQUENCE [LARGE SCALE GENOMIC DNA]</scope>
    <source>
        <strain evidence="1 2">NIES-2519</strain>
    </source>
</reference>
<dbReference type="AlphaFoldDB" id="A0A5A5RI56"/>
<dbReference type="PANTHER" id="PTHR33352">
    <property type="entry name" value="SLR1095 PROTEIN"/>
    <property type="match status" value="1"/>
</dbReference>
<sequence length="144" mass="17053">MLIFNSKAVVERRGFRPKFPMTRTQPLSPSQTDRKDQIIFPKGEFWSDEPTWESNLHLTQIILLIKCLEWLWQDREDYFATWNLTIYYSPNQKKSEYFRGLDFFVVFRNNQKPKPEKLGSMAKRGKISALLGLVGKMYSKIHSS</sequence>
<protein>
    <submittedName>
        <fullName evidence="1">Uncharacterized protein</fullName>
    </submittedName>
</protein>
<comment type="caution">
    <text evidence="1">The sequence shown here is derived from an EMBL/GenBank/DDBJ whole genome shotgun (WGS) entry which is preliminary data.</text>
</comment>
<dbReference type="PANTHER" id="PTHR33352:SF3">
    <property type="entry name" value="SLR1612 PROTEIN"/>
    <property type="match status" value="1"/>
</dbReference>
<organism evidence="1 2">
    <name type="scientific">Microcystis aeruginosa NIES-2519</name>
    <dbReference type="NCBI Taxonomy" id="2303981"/>
    <lineage>
        <taxon>Bacteria</taxon>
        <taxon>Bacillati</taxon>
        <taxon>Cyanobacteriota</taxon>
        <taxon>Cyanophyceae</taxon>
        <taxon>Oscillatoriophycideae</taxon>
        <taxon>Chroococcales</taxon>
        <taxon>Microcystaceae</taxon>
        <taxon>Microcystis</taxon>
    </lineage>
</organism>
<proteinExistence type="predicted"/>
<dbReference type="Proteomes" id="UP000323569">
    <property type="component" value="Unassembled WGS sequence"/>
</dbReference>